<keyword evidence="5" id="KW-0812">Transmembrane</keyword>
<comment type="caution">
    <text evidence="7">The sequence shown here is derived from an EMBL/GenBank/DDBJ whole genome shotgun (WGS) entry which is preliminary data.</text>
</comment>
<evidence type="ECO:0000256" key="3">
    <source>
        <dbReference type="ARBA" id="ARBA00023180"/>
    </source>
</evidence>
<dbReference type="AlphaFoldDB" id="A0A3L8DMI9"/>
<dbReference type="Proteomes" id="UP000279307">
    <property type="component" value="Chromosome 6"/>
</dbReference>
<dbReference type="EMBL" id="QOIP01000006">
    <property type="protein sequence ID" value="RLU21644.1"/>
    <property type="molecule type" value="Genomic_DNA"/>
</dbReference>
<evidence type="ECO:0000313" key="7">
    <source>
        <dbReference type="EMBL" id="RLU21644.1"/>
    </source>
</evidence>
<dbReference type="Pfam" id="PF00135">
    <property type="entry name" value="COesterase"/>
    <property type="match status" value="1"/>
</dbReference>
<dbReference type="InterPro" id="IPR029058">
    <property type="entry name" value="AB_hydrolase_fold"/>
</dbReference>
<dbReference type="OrthoDB" id="3200163at2759"/>
<evidence type="ECO:0000256" key="2">
    <source>
        <dbReference type="ARBA" id="ARBA00022729"/>
    </source>
</evidence>
<accession>A0A3L8DMI9</accession>
<keyword evidence="3" id="KW-0325">Glycoprotein</keyword>
<gene>
    <name evidence="7" type="ORF">DMN91_006019</name>
</gene>
<protein>
    <recommendedName>
        <fullName evidence="6">Carboxylesterase type B domain-containing protein</fullName>
    </recommendedName>
</protein>
<feature type="compositionally biased region" description="Polar residues" evidence="4">
    <location>
        <begin position="781"/>
        <end position="797"/>
    </location>
</feature>
<dbReference type="PROSITE" id="PS00941">
    <property type="entry name" value="CARBOXYLESTERASE_B_2"/>
    <property type="match status" value="1"/>
</dbReference>
<evidence type="ECO:0000256" key="5">
    <source>
        <dbReference type="SAM" id="Phobius"/>
    </source>
</evidence>
<comment type="similarity">
    <text evidence="1">Belongs to the type-B carboxylesterase/lipase family.</text>
</comment>
<dbReference type="InterPro" id="IPR051093">
    <property type="entry name" value="Neuroligin/BSAL"/>
</dbReference>
<reference evidence="7" key="1">
    <citation type="journal article" date="2018" name="Genome Res.">
        <title>The genomic architecture and molecular evolution of ant odorant receptors.</title>
        <authorList>
            <person name="McKenzie S.K."/>
            <person name="Kronauer D.J.C."/>
        </authorList>
    </citation>
    <scope>NUCLEOTIDE SEQUENCE [LARGE SCALE GENOMIC DNA]</scope>
    <source>
        <strain evidence="7">Clonal line C1</strain>
    </source>
</reference>
<sequence length="858" mass="95142">MPLPCQLAARSWPLVSTRTQIRPGRCCPSVGLALLIALLIILTGRSRAASSLAATRYASRIVETKSGQIRGILQELNSRHLDPVEVFRGIPYAAPPLGELRFRPPISPIPWNGVKLADTFGAVCPQNYPDLTNDTAALLQMPLGRNQQLKKMIAFLANQSEDCLFLNLYIPGSGSRGLEAPYAVMVYVHGESFEWGSGNLYDGSVLASAGHVIVITLNYRLGILGFLRTRPFPDRTNGSGGNLALKDITMGLRWVRENIGAFGGDPTRVTLMGHDTGAALVNLLLLAPYSKGLFHRVVLSSGSALSPWASVHDPNDLRMKIGEQMGCSIEGDKDIADCLRGVPLKNLMDAQLPEIRFVPRMGPGLPVDQSNPDPGLDMERASDAFIKVPLILGVSTTESNLDFNANDIQFGFEEDHRNRILRTFIRNAYVYHLNEIFSAVRNEYTDWDKPVLHPIIIRDSTMEALSDGHTVAPLMRIAFYHARRGAKTYFYHFNHQSKESGYLQRLGSVRGEDIPYIFGLPLVAGGAFFPRNYSRQDQGVAEAVLTFFTNFAKTGNPNEPHKIESVDYGTPKEKTRFRGLTWEQYETGSQQYLTIALKPKMKSHYRGHKMAVWLNLIPQLHRPGDDDVSMRHHHFRERGDHYYAGSVRDEWYTPLPLTGTTRTSASSTTACSTSTNDDNLIEDITPILDDSEDDAELLQRLASRHYYSTTTALAITVGVGCILLVLNMLIFAGIYYQRDRDKKRAAMDCRPNGQESLPMTTRGSVKSSDGSRPTQEPPPSYTTLARSPSLQEQQQFAHCQEDNGEQSGRKDSRSGHGTSGNLHKDPYPPKPPARTTSSLSTGGTNTIKKRVQIQEISV</sequence>
<evidence type="ECO:0000256" key="4">
    <source>
        <dbReference type="SAM" id="MobiDB-lite"/>
    </source>
</evidence>
<feature type="compositionally biased region" description="Polar residues" evidence="4">
    <location>
        <begin position="753"/>
        <end position="774"/>
    </location>
</feature>
<feature type="compositionally biased region" description="Low complexity" evidence="4">
    <location>
        <begin position="835"/>
        <end position="846"/>
    </location>
</feature>
<evidence type="ECO:0000256" key="1">
    <source>
        <dbReference type="ARBA" id="ARBA00005964"/>
    </source>
</evidence>
<dbReference type="InterPro" id="IPR019819">
    <property type="entry name" value="Carboxylesterase_B_CS"/>
</dbReference>
<dbReference type="InterPro" id="IPR002018">
    <property type="entry name" value="CarbesteraseB"/>
</dbReference>
<keyword evidence="5" id="KW-0472">Membrane</keyword>
<dbReference type="SUPFAM" id="SSF53474">
    <property type="entry name" value="alpha/beta-Hydrolases"/>
    <property type="match status" value="1"/>
</dbReference>
<keyword evidence="5" id="KW-1133">Transmembrane helix</keyword>
<keyword evidence="2" id="KW-0732">Signal</keyword>
<proteinExistence type="inferred from homology"/>
<reference evidence="7" key="2">
    <citation type="submission" date="2018-07" db="EMBL/GenBank/DDBJ databases">
        <authorList>
            <person name="Mckenzie S.K."/>
            <person name="Kronauer D.J.C."/>
        </authorList>
    </citation>
    <scope>NUCLEOTIDE SEQUENCE</scope>
    <source>
        <strain evidence="7">Clonal line C1</strain>
    </source>
</reference>
<feature type="domain" description="Carboxylesterase type B" evidence="6">
    <location>
        <begin position="59"/>
        <end position="613"/>
    </location>
</feature>
<dbReference type="Gene3D" id="3.40.50.1820">
    <property type="entry name" value="alpha/beta hydrolase"/>
    <property type="match status" value="1"/>
</dbReference>
<dbReference type="PANTHER" id="PTHR43903">
    <property type="entry name" value="NEUROLIGIN"/>
    <property type="match status" value="1"/>
</dbReference>
<organism evidence="7">
    <name type="scientific">Ooceraea biroi</name>
    <name type="common">Clonal raider ant</name>
    <name type="synonym">Cerapachys biroi</name>
    <dbReference type="NCBI Taxonomy" id="2015173"/>
    <lineage>
        <taxon>Eukaryota</taxon>
        <taxon>Metazoa</taxon>
        <taxon>Ecdysozoa</taxon>
        <taxon>Arthropoda</taxon>
        <taxon>Hexapoda</taxon>
        <taxon>Insecta</taxon>
        <taxon>Pterygota</taxon>
        <taxon>Neoptera</taxon>
        <taxon>Endopterygota</taxon>
        <taxon>Hymenoptera</taxon>
        <taxon>Apocrita</taxon>
        <taxon>Aculeata</taxon>
        <taxon>Formicoidea</taxon>
        <taxon>Formicidae</taxon>
        <taxon>Dorylinae</taxon>
        <taxon>Ooceraea</taxon>
    </lineage>
</organism>
<evidence type="ECO:0000259" key="6">
    <source>
        <dbReference type="Pfam" id="PF00135"/>
    </source>
</evidence>
<feature type="region of interest" description="Disordered" evidence="4">
    <location>
        <begin position="746"/>
        <end position="858"/>
    </location>
</feature>
<name>A0A3L8DMI9_OOCBI</name>
<feature type="transmembrane region" description="Helical" evidence="5">
    <location>
        <begin position="712"/>
        <end position="736"/>
    </location>
</feature>